<reference evidence="13 14" key="1">
    <citation type="journal article" date="2019" name="Proc. Natl. Acad. Sci. U.S.A.">
        <title>Regulatory changes in pterin and carotenoid genes underlie balanced color polymorphisms in the wall lizard.</title>
        <authorList>
            <person name="Andrade P."/>
            <person name="Pinho C."/>
            <person name="Perez I de Lanuza G."/>
            <person name="Afonso S."/>
            <person name="Brejcha J."/>
            <person name="Rubin C.J."/>
            <person name="Wallerman O."/>
            <person name="Pereira P."/>
            <person name="Sabatino S.J."/>
            <person name="Bellati A."/>
            <person name="Pellitteri-Rosa D."/>
            <person name="Bosakova Z."/>
            <person name="Bunikis I."/>
            <person name="Carretero M.A."/>
            <person name="Feiner N."/>
            <person name="Marsik P."/>
            <person name="Pauperio F."/>
            <person name="Salvi D."/>
            <person name="Soler L."/>
            <person name="While G.M."/>
            <person name="Uller T."/>
            <person name="Font E."/>
            <person name="Andersson L."/>
            <person name="Carneiro M."/>
        </authorList>
    </citation>
    <scope>NUCLEOTIDE SEQUENCE</scope>
</reference>
<reference evidence="13" key="3">
    <citation type="submission" date="2025-09" db="UniProtKB">
        <authorList>
            <consortium name="Ensembl"/>
        </authorList>
    </citation>
    <scope>IDENTIFICATION</scope>
</reference>
<comment type="subcellular location">
    <subcellularLocation>
        <location evidence="1">Mitochondrion inner membrane</location>
        <topology evidence="1">Peripheral membrane protein</topology>
        <orientation evidence="1">Matrix side</orientation>
    </subcellularLocation>
</comment>
<keyword evidence="5" id="KW-0679">Respiratory chain</keyword>
<dbReference type="OMA" id="CKPILEQ"/>
<dbReference type="InterPro" id="IPR019377">
    <property type="entry name" value="NADH_UbQ_OxRdtase_su10"/>
</dbReference>
<evidence type="ECO:0000256" key="7">
    <source>
        <dbReference type="ARBA" id="ARBA00022982"/>
    </source>
</evidence>
<evidence type="ECO:0000256" key="4">
    <source>
        <dbReference type="ARBA" id="ARBA00022448"/>
    </source>
</evidence>
<proteinExistence type="inferred from homology"/>
<protein>
    <recommendedName>
        <fullName evidence="3">NADH dehydrogenase [ubiquinone] 1 beta subcomplex subunit 10</fullName>
    </recommendedName>
    <alternativeName>
        <fullName evidence="11">Complex I-PDSW</fullName>
    </alternativeName>
    <alternativeName>
        <fullName evidence="12">NADH-ubiquinone oxidoreductase PDSW subunit</fullName>
    </alternativeName>
</protein>
<keyword evidence="4" id="KW-0813">Transport</keyword>
<evidence type="ECO:0000256" key="6">
    <source>
        <dbReference type="ARBA" id="ARBA00022792"/>
    </source>
</evidence>
<dbReference type="AlphaFoldDB" id="A0A670JQZ9"/>
<evidence type="ECO:0000256" key="8">
    <source>
        <dbReference type="ARBA" id="ARBA00023128"/>
    </source>
</evidence>
<dbReference type="Proteomes" id="UP000472272">
    <property type="component" value="Chromosome 14"/>
</dbReference>
<name>A0A670JQZ9_PODMU</name>
<evidence type="ECO:0000313" key="13">
    <source>
        <dbReference type="Ensembl" id="ENSPMRP00000027463.1"/>
    </source>
</evidence>
<evidence type="ECO:0000256" key="10">
    <source>
        <dbReference type="ARBA" id="ARBA00024857"/>
    </source>
</evidence>
<keyword evidence="7" id="KW-0249">Electron transport</keyword>
<evidence type="ECO:0000256" key="2">
    <source>
        <dbReference type="ARBA" id="ARBA00008317"/>
    </source>
</evidence>
<dbReference type="GeneTree" id="ENSGT00390000006348"/>
<evidence type="ECO:0000256" key="3">
    <source>
        <dbReference type="ARBA" id="ARBA00014109"/>
    </source>
</evidence>
<dbReference type="InterPro" id="IPR039993">
    <property type="entry name" value="NDUFB10"/>
</dbReference>
<dbReference type="CTD" id="4716"/>
<accession>A0A670JQZ9</accession>
<evidence type="ECO:0000256" key="1">
    <source>
        <dbReference type="ARBA" id="ARBA00004443"/>
    </source>
</evidence>
<evidence type="ECO:0000313" key="14">
    <source>
        <dbReference type="Proteomes" id="UP000472272"/>
    </source>
</evidence>
<dbReference type="PANTHER" id="PTHR13094:SF1">
    <property type="entry name" value="NADH DEHYDROGENASE [UBIQUINONE] 1 BETA SUBCOMPLEX SUBUNIT 10"/>
    <property type="match status" value="1"/>
</dbReference>
<sequence>MPEEPDRDVYRAPPSRTPKTELTNPLYLVDQIFRVVVDAPVTAWREWIERQHAKNKFYYYHRNFRRVPDYTECLEDDYLCYYEAEMQWKRDKLVDRQIVRIIQERMGACKQREGPSYLENCAAELQHFKEVTKAYDDRYGELGGLGTARKCLMKQKHRMIKERKKAKAAAEAH</sequence>
<keyword evidence="6" id="KW-0999">Mitochondrion inner membrane</keyword>
<comment type="similarity">
    <text evidence="2">Belongs to the complex I NDUFB10 subunit family.</text>
</comment>
<keyword evidence="14" id="KW-1185">Reference proteome</keyword>
<comment type="function">
    <text evidence="10">Accessory subunit that is involved in the functional assembly of the mitochondrial respiratory chain complex I. Complex I has an NADH dehydrogenase activity with ubiquinone as an immediate electron acceptor and mediates the transfer of electrons from NADH to the respiratory chain.</text>
</comment>
<dbReference type="Ensembl" id="ENSPMRT00000029128.1">
    <property type="protein sequence ID" value="ENSPMRP00000027463.1"/>
    <property type="gene ID" value="ENSPMRG00000017694.1"/>
</dbReference>
<dbReference type="GeneID" id="114584584"/>
<dbReference type="GO" id="GO:0045271">
    <property type="term" value="C:respiratory chain complex I"/>
    <property type="evidence" value="ECO:0007669"/>
    <property type="project" value="Ensembl"/>
</dbReference>
<keyword evidence="9" id="KW-0472">Membrane</keyword>
<gene>
    <name evidence="13" type="primary">NDUFB10</name>
</gene>
<evidence type="ECO:0000256" key="5">
    <source>
        <dbReference type="ARBA" id="ARBA00022660"/>
    </source>
</evidence>
<evidence type="ECO:0000256" key="11">
    <source>
        <dbReference type="ARBA" id="ARBA00030372"/>
    </source>
</evidence>
<evidence type="ECO:0000256" key="12">
    <source>
        <dbReference type="ARBA" id="ARBA00032549"/>
    </source>
</evidence>
<dbReference type="OrthoDB" id="6017729at2759"/>
<dbReference type="Pfam" id="PF10249">
    <property type="entry name" value="NDUFB10"/>
    <property type="match status" value="1"/>
</dbReference>
<evidence type="ECO:0000256" key="9">
    <source>
        <dbReference type="ARBA" id="ARBA00023136"/>
    </source>
</evidence>
<dbReference type="RefSeq" id="XP_028562404.1">
    <property type="nucleotide sequence ID" value="XM_028706571.1"/>
</dbReference>
<dbReference type="GO" id="GO:0005743">
    <property type="term" value="C:mitochondrial inner membrane"/>
    <property type="evidence" value="ECO:0007669"/>
    <property type="project" value="UniProtKB-SubCell"/>
</dbReference>
<keyword evidence="8" id="KW-0496">Mitochondrion</keyword>
<dbReference type="PANTHER" id="PTHR13094">
    <property type="entry name" value="NADH-UBIQUINONE OXIDOREDUCTASE PDSW SUBUNIT"/>
    <property type="match status" value="1"/>
</dbReference>
<organism evidence="13 14">
    <name type="scientific">Podarcis muralis</name>
    <name type="common">Wall lizard</name>
    <name type="synonym">Lacerta muralis</name>
    <dbReference type="NCBI Taxonomy" id="64176"/>
    <lineage>
        <taxon>Eukaryota</taxon>
        <taxon>Metazoa</taxon>
        <taxon>Chordata</taxon>
        <taxon>Craniata</taxon>
        <taxon>Vertebrata</taxon>
        <taxon>Euteleostomi</taxon>
        <taxon>Lepidosauria</taxon>
        <taxon>Squamata</taxon>
        <taxon>Bifurcata</taxon>
        <taxon>Unidentata</taxon>
        <taxon>Episquamata</taxon>
        <taxon>Laterata</taxon>
        <taxon>Lacertibaenia</taxon>
        <taxon>Lacertidae</taxon>
        <taxon>Podarcis</taxon>
    </lineage>
</organism>
<dbReference type="KEGG" id="pmua:114584584"/>
<reference evidence="13" key="2">
    <citation type="submission" date="2025-08" db="UniProtKB">
        <authorList>
            <consortium name="Ensembl"/>
        </authorList>
    </citation>
    <scope>IDENTIFICATION</scope>
</reference>